<sequence length="161" mass="17931">MKFLSRAFAAILAALTLLSVCANAAAVLEERQRGGGWGGNQGIWAQGNYDGRGQISGWAGFNGGNQGWGGNWGNNGQWNLYYGWGNNWQQARARFNPGRDGRVSFNAWVDQRWINRNSQWYVRYDGRGRDHFQSPYYSFGRGGWGNGPREGSTKEETPATA</sequence>
<dbReference type="AlphaFoldDB" id="A0AAV9V7K2"/>
<comment type="caution">
    <text evidence="2">The sequence shown here is derived from an EMBL/GenBank/DDBJ whole genome shotgun (WGS) entry which is preliminary data.</text>
</comment>
<gene>
    <name evidence="2" type="ORF">TWF696_004504</name>
</gene>
<evidence type="ECO:0000256" key="1">
    <source>
        <dbReference type="SAM" id="SignalP"/>
    </source>
</evidence>
<evidence type="ECO:0000313" key="3">
    <source>
        <dbReference type="Proteomes" id="UP001375240"/>
    </source>
</evidence>
<reference evidence="2 3" key="1">
    <citation type="submission" date="2019-10" db="EMBL/GenBank/DDBJ databases">
        <authorList>
            <person name="Palmer J.M."/>
        </authorList>
    </citation>
    <scope>NUCLEOTIDE SEQUENCE [LARGE SCALE GENOMIC DNA]</scope>
    <source>
        <strain evidence="2 3">TWF696</strain>
    </source>
</reference>
<dbReference type="Proteomes" id="UP001375240">
    <property type="component" value="Unassembled WGS sequence"/>
</dbReference>
<keyword evidence="3" id="KW-1185">Reference proteome</keyword>
<proteinExistence type="predicted"/>
<organism evidence="2 3">
    <name type="scientific">Orbilia brochopaga</name>
    <dbReference type="NCBI Taxonomy" id="3140254"/>
    <lineage>
        <taxon>Eukaryota</taxon>
        <taxon>Fungi</taxon>
        <taxon>Dikarya</taxon>
        <taxon>Ascomycota</taxon>
        <taxon>Pezizomycotina</taxon>
        <taxon>Orbiliomycetes</taxon>
        <taxon>Orbiliales</taxon>
        <taxon>Orbiliaceae</taxon>
        <taxon>Orbilia</taxon>
    </lineage>
</organism>
<protein>
    <submittedName>
        <fullName evidence="2">Uncharacterized protein</fullName>
    </submittedName>
</protein>
<evidence type="ECO:0000313" key="2">
    <source>
        <dbReference type="EMBL" id="KAK6355399.1"/>
    </source>
</evidence>
<feature type="chain" id="PRO_5043620200" evidence="1">
    <location>
        <begin position="25"/>
        <end position="161"/>
    </location>
</feature>
<accession>A0AAV9V7K2</accession>
<feature type="signal peptide" evidence="1">
    <location>
        <begin position="1"/>
        <end position="24"/>
    </location>
</feature>
<name>A0AAV9V7K2_9PEZI</name>
<dbReference type="EMBL" id="JAVHNQ010000002">
    <property type="protein sequence ID" value="KAK6355399.1"/>
    <property type="molecule type" value="Genomic_DNA"/>
</dbReference>
<keyword evidence="1" id="KW-0732">Signal</keyword>